<evidence type="ECO:0008006" key="4">
    <source>
        <dbReference type="Google" id="ProtNLM"/>
    </source>
</evidence>
<evidence type="ECO:0000256" key="1">
    <source>
        <dbReference type="SAM" id="SignalP"/>
    </source>
</evidence>
<evidence type="ECO:0000313" key="3">
    <source>
        <dbReference type="Proteomes" id="UP000239907"/>
    </source>
</evidence>
<dbReference type="Proteomes" id="UP000239907">
    <property type="component" value="Unassembled WGS sequence"/>
</dbReference>
<accession>A0A2S7TXQ8</accession>
<dbReference type="AlphaFoldDB" id="A0A2S7TXQ8"/>
<dbReference type="Gene3D" id="1.20.120.10">
    <property type="entry name" value="Cytochrome c/b562"/>
    <property type="match status" value="1"/>
</dbReference>
<protein>
    <recommendedName>
        <fullName evidence="4">Cytochrome b562</fullName>
    </recommendedName>
</protein>
<feature type="chain" id="PRO_5015689839" description="Cytochrome b562" evidence="1">
    <location>
        <begin position="31"/>
        <end position="147"/>
    </location>
</feature>
<keyword evidence="1" id="KW-0732">Signal</keyword>
<feature type="signal peptide" evidence="1">
    <location>
        <begin position="1"/>
        <end position="30"/>
    </location>
</feature>
<dbReference type="EMBL" id="MQWA01000001">
    <property type="protein sequence ID" value="PQJ27546.1"/>
    <property type="molecule type" value="Genomic_DNA"/>
</dbReference>
<gene>
    <name evidence="2" type="ORF">BSZ32_02905</name>
</gene>
<sequence length="147" mass="16148">MARIMTKSKFSRTFKVLALGSFALVSSLQAEEEDTKMSIEMQTVSKQLKSLRKIAKDDFAAAAEAVHKAHVALLSAMQYTASMVEEMPAGDEKAKALADSRRLLGLSYAALCELEIAYLEKDPAKIEAAMTKVKGTKKEGHKKYTDD</sequence>
<comment type="caution">
    <text evidence="2">The sequence shown here is derived from an EMBL/GenBank/DDBJ whole genome shotgun (WGS) entry which is preliminary data.</text>
</comment>
<proteinExistence type="predicted"/>
<name>A0A2S7TXQ8_9BACT</name>
<organism evidence="2 3">
    <name type="scientific">Rubritalea profundi</name>
    <dbReference type="NCBI Taxonomy" id="1658618"/>
    <lineage>
        <taxon>Bacteria</taxon>
        <taxon>Pseudomonadati</taxon>
        <taxon>Verrucomicrobiota</taxon>
        <taxon>Verrucomicrobiia</taxon>
        <taxon>Verrucomicrobiales</taxon>
        <taxon>Rubritaleaceae</taxon>
        <taxon>Rubritalea</taxon>
    </lineage>
</organism>
<reference evidence="2 3" key="1">
    <citation type="submission" date="2016-12" db="EMBL/GenBank/DDBJ databases">
        <title>Study of bacterial adaptation to deep sea.</title>
        <authorList>
            <person name="Song J."/>
            <person name="Yoshizawa S."/>
            <person name="Kogure K."/>
        </authorList>
    </citation>
    <scope>NUCLEOTIDE SEQUENCE [LARGE SCALE GENOMIC DNA]</scope>
    <source>
        <strain evidence="2 3">SAORIC-165</strain>
    </source>
</reference>
<evidence type="ECO:0000313" key="2">
    <source>
        <dbReference type="EMBL" id="PQJ27546.1"/>
    </source>
</evidence>
<keyword evidence="3" id="KW-1185">Reference proteome</keyword>